<comment type="similarity">
    <text evidence="3 15 16">Belongs to the ATPase epsilon chain family.</text>
</comment>
<comment type="subcellular location">
    <subcellularLocation>
        <location evidence="2 15">Cell membrane</location>
        <topology evidence="2 15">Peripheral membrane protein</topology>
    </subcellularLocation>
</comment>
<keyword evidence="8 15" id="KW-0375">Hydrogen ion transport</keyword>
<evidence type="ECO:0000256" key="16">
    <source>
        <dbReference type="RuleBase" id="RU003656"/>
    </source>
</evidence>
<dbReference type="Gene3D" id="2.60.15.10">
    <property type="entry name" value="F0F1 ATP synthase delta/epsilon subunit, N-terminal"/>
    <property type="match status" value="1"/>
</dbReference>
<dbReference type="SUPFAM" id="SSF46604">
    <property type="entry name" value="Epsilon subunit of F1F0-ATP synthase C-terminal domain"/>
    <property type="match status" value="1"/>
</dbReference>
<dbReference type="InterPro" id="IPR020546">
    <property type="entry name" value="ATP_synth_F1_dsu/esu_N"/>
</dbReference>
<evidence type="ECO:0000256" key="9">
    <source>
        <dbReference type="ARBA" id="ARBA00023065"/>
    </source>
</evidence>
<evidence type="ECO:0000256" key="13">
    <source>
        <dbReference type="ARBA" id="ARBA00030215"/>
    </source>
</evidence>
<evidence type="ECO:0000256" key="2">
    <source>
        <dbReference type="ARBA" id="ARBA00004202"/>
    </source>
</evidence>
<name>A0A1B9R1L8_9VIBR</name>
<dbReference type="FunFam" id="1.20.5.440:FF:000001">
    <property type="entry name" value="ATP synthase epsilon chain"/>
    <property type="match status" value="1"/>
</dbReference>
<dbReference type="GO" id="GO:0005886">
    <property type="term" value="C:plasma membrane"/>
    <property type="evidence" value="ECO:0007669"/>
    <property type="project" value="UniProtKB-SubCell"/>
</dbReference>
<evidence type="ECO:0000256" key="12">
    <source>
        <dbReference type="ARBA" id="ARBA00023310"/>
    </source>
</evidence>
<dbReference type="Pfam" id="PF02823">
    <property type="entry name" value="ATP-synt_DE_N"/>
    <property type="match status" value="1"/>
</dbReference>
<dbReference type="CDD" id="cd12152">
    <property type="entry name" value="F1-ATPase_delta"/>
    <property type="match status" value="1"/>
</dbReference>
<keyword evidence="11 15" id="KW-0139">CF(1)</keyword>
<dbReference type="RefSeq" id="WP_017034383.1">
    <property type="nucleotide sequence ID" value="NZ_JBNGCH010000301.1"/>
</dbReference>
<evidence type="ECO:0000259" key="17">
    <source>
        <dbReference type="Pfam" id="PF00401"/>
    </source>
</evidence>
<dbReference type="PANTHER" id="PTHR13822">
    <property type="entry name" value="ATP SYNTHASE DELTA/EPSILON CHAIN"/>
    <property type="match status" value="1"/>
</dbReference>
<dbReference type="EMBL" id="MAJZ01000301">
    <property type="protein sequence ID" value="OCH78166.1"/>
    <property type="molecule type" value="Genomic_DNA"/>
</dbReference>
<evidence type="ECO:0000256" key="3">
    <source>
        <dbReference type="ARBA" id="ARBA00005712"/>
    </source>
</evidence>
<evidence type="ECO:0000256" key="7">
    <source>
        <dbReference type="ARBA" id="ARBA00022475"/>
    </source>
</evidence>
<dbReference type="FunFam" id="2.60.15.10:FF:000001">
    <property type="entry name" value="ATP synthase epsilon chain"/>
    <property type="match status" value="1"/>
</dbReference>
<dbReference type="NCBIfam" id="TIGR01216">
    <property type="entry name" value="ATP_synt_epsi"/>
    <property type="match status" value="1"/>
</dbReference>
<sequence>MTALTSVSFHLDVVSAEQRIYSGQARSIQISGEKGDLGVLAGHTPLLTTIRPGMVRIVSKKGDEEIIYLSGGVLEVQANDVTILADTAVRGKDLDLAKAEEAKRRAEELINQPYGDVDFAKASAELAKAVAQLKVIELVNRRR</sequence>
<evidence type="ECO:0000259" key="18">
    <source>
        <dbReference type="Pfam" id="PF02823"/>
    </source>
</evidence>
<comment type="function">
    <text evidence="1 15">Produces ATP from ADP in the presence of a proton gradient across the membrane.</text>
</comment>
<keyword evidence="12 15" id="KW-0066">ATP synthesis</keyword>
<evidence type="ECO:0000256" key="6">
    <source>
        <dbReference type="ARBA" id="ARBA00022448"/>
    </source>
</evidence>
<dbReference type="Proteomes" id="UP000093173">
    <property type="component" value="Unassembled WGS sequence"/>
</dbReference>
<dbReference type="HAMAP" id="MF_00530">
    <property type="entry name" value="ATP_synth_epsil_bac"/>
    <property type="match status" value="1"/>
</dbReference>
<evidence type="ECO:0000256" key="4">
    <source>
        <dbReference type="ARBA" id="ARBA00011648"/>
    </source>
</evidence>
<protein>
    <recommendedName>
        <fullName evidence="5 15">ATP synthase epsilon chain</fullName>
    </recommendedName>
    <alternativeName>
        <fullName evidence="14 15">ATP synthase F1 sector epsilon subunit</fullName>
    </alternativeName>
    <alternativeName>
        <fullName evidence="13 15">F-ATPase epsilon subunit</fullName>
    </alternativeName>
</protein>
<evidence type="ECO:0000256" key="14">
    <source>
        <dbReference type="ARBA" id="ARBA00031795"/>
    </source>
</evidence>
<dbReference type="InterPro" id="IPR036794">
    <property type="entry name" value="ATP_F1_dsu/esu_C_sf"/>
</dbReference>
<dbReference type="InterPro" id="IPR036771">
    <property type="entry name" value="ATPsynth_dsu/esu_N"/>
</dbReference>
<reference evidence="20" key="1">
    <citation type="submission" date="2016-06" db="EMBL/GenBank/DDBJ databases">
        <authorList>
            <person name="Hehemann J.-H."/>
            <person name="Arevalo P."/>
            <person name="Datta M.S."/>
            <person name="Polz M.F."/>
        </authorList>
    </citation>
    <scope>NUCLEOTIDE SEQUENCE [LARGE SCALE GENOMIC DNA]</scope>
    <source>
        <strain evidence="20">9CSC122</strain>
    </source>
</reference>
<evidence type="ECO:0000313" key="20">
    <source>
        <dbReference type="Proteomes" id="UP000093173"/>
    </source>
</evidence>
<keyword evidence="7 15" id="KW-1003">Cell membrane</keyword>
<dbReference type="Gene3D" id="1.20.5.440">
    <property type="entry name" value="ATP synthase delta/epsilon subunit, C-terminal domain"/>
    <property type="match status" value="1"/>
</dbReference>
<dbReference type="Pfam" id="PF00401">
    <property type="entry name" value="ATP-synt_DE"/>
    <property type="match status" value="1"/>
</dbReference>
<evidence type="ECO:0000256" key="11">
    <source>
        <dbReference type="ARBA" id="ARBA00023196"/>
    </source>
</evidence>
<organism evidence="19 20">
    <name type="scientific">Vibrio genomosp. F10</name>
    <dbReference type="NCBI Taxonomy" id="723171"/>
    <lineage>
        <taxon>Bacteria</taxon>
        <taxon>Pseudomonadati</taxon>
        <taxon>Pseudomonadota</taxon>
        <taxon>Gammaproteobacteria</taxon>
        <taxon>Vibrionales</taxon>
        <taxon>Vibrionaceae</taxon>
        <taxon>Vibrio</taxon>
    </lineage>
</organism>
<proteinExistence type="inferred from homology"/>
<evidence type="ECO:0000256" key="8">
    <source>
        <dbReference type="ARBA" id="ARBA00022781"/>
    </source>
</evidence>
<dbReference type="GO" id="GO:0046933">
    <property type="term" value="F:proton-transporting ATP synthase activity, rotational mechanism"/>
    <property type="evidence" value="ECO:0007669"/>
    <property type="project" value="UniProtKB-UniRule"/>
</dbReference>
<accession>A0A1B9R1L8</accession>
<dbReference type="GO" id="GO:0005524">
    <property type="term" value="F:ATP binding"/>
    <property type="evidence" value="ECO:0007669"/>
    <property type="project" value="UniProtKB-UniRule"/>
</dbReference>
<feature type="domain" description="ATP synthase F1 complex delta/epsilon subunit N-terminal" evidence="18">
    <location>
        <begin position="9"/>
        <end position="88"/>
    </location>
</feature>
<dbReference type="NCBIfam" id="NF001847">
    <property type="entry name" value="PRK00571.1-4"/>
    <property type="match status" value="1"/>
</dbReference>
<evidence type="ECO:0000256" key="15">
    <source>
        <dbReference type="HAMAP-Rule" id="MF_00530"/>
    </source>
</evidence>
<feature type="domain" description="ATP synthase epsilon subunit C-terminal" evidence="17">
    <location>
        <begin position="92"/>
        <end position="137"/>
    </location>
</feature>
<dbReference type="InterPro" id="IPR001469">
    <property type="entry name" value="ATP_synth_F1_dsu/esu"/>
</dbReference>
<dbReference type="GO" id="GO:0045259">
    <property type="term" value="C:proton-transporting ATP synthase complex"/>
    <property type="evidence" value="ECO:0007669"/>
    <property type="project" value="UniProtKB-KW"/>
</dbReference>
<keyword evidence="10 15" id="KW-0472">Membrane</keyword>
<comment type="caution">
    <text evidence="19">The sequence shown here is derived from an EMBL/GenBank/DDBJ whole genome shotgun (WGS) entry which is preliminary data.</text>
</comment>
<dbReference type="PANTHER" id="PTHR13822:SF10">
    <property type="entry name" value="ATP SYNTHASE EPSILON CHAIN, CHLOROPLASTIC"/>
    <property type="match status" value="1"/>
</dbReference>
<evidence type="ECO:0000313" key="19">
    <source>
        <dbReference type="EMBL" id="OCH78166.1"/>
    </source>
</evidence>
<dbReference type="SUPFAM" id="SSF51344">
    <property type="entry name" value="Epsilon subunit of F1F0-ATP synthase N-terminal domain"/>
    <property type="match status" value="1"/>
</dbReference>
<keyword evidence="9 15" id="KW-0406">Ion transport</keyword>
<evidence type="ECO:0000256" key="10">
    <source>
        <dbReference type="ARBA" id="ARBA00023136"/>
    </source>
</evidence>
<dbReference type="InterPro" id="IPR020547">
    <property type="entry name" value="ATP_synth_F1_esu_C"/>
</dbReference>
<gene>
    <name evidence="15 19" type="primary">atpC</name>
    <name evidence="19" type="ORF">A6E14_05900</name>
</gene>
<evidence type="ECO:0000256" key="5">
    <source>
        <dbReference type="ARBA" id="ARBA00014480"/>
    </source>
</evidence>
<keyword evidence="20" id="KW-1185">Reference proteome</keyword>
<comment type="subunit">
    <text evidence="4 15 16">F-type ATPases have 2 components, CF(1) - the catalytic core - and CF(0) - the membrane proton channel. CF(1) has five subunits: alpha(3), beta(3), gamma(1), delta(1), epsilon(1). CF(0) has three main subunits: a, b and c.</text>
</comment>
<dbReference type="AlphaFoldDB" id="A0A1B9R1L8"/>
<evidence type="ECO:0000256" key="1">
    <source>
        <dbReference type="ARBA" id="ARBA00003543"/>
    </source>
</evidence>
<keyword evidence="6 15" id="KW-0813">Transport</keyword>